<keyword evidence="1" id="KW-0479">Metal-binding</keyword>
<sequence length="249" mass="27115">MIDSHTHVTSCRAPAAELVAQAEQAGVHRLLTIGTESDSCRAALQLAEDFPQVYVGIGRHPNSATGFDDADLAELRALAAHPKCRAIGETGLDFYRDNAPRADQERAFRAQIALAREVDKPLVIHTRAADDDTLTLLAEEADGVRVILHCFSMADKVDLCVERGYWISFAGNVTYPANADLRAAAVRVPADKLLVETDAPYLSPQPVRKERNVPANVALTAQLVAVERRVSYAELEAQVEANASELFAW</sequence>
<reference evidence="3 4" key="2">
    <citation type="submission" date="2023-10" db="EMBL/GenBank/DDBJ databases">
        <authorList>
            <person name="Han X.F."/>
        </authorList>
    </citation>
    <scope>NUCLEOTIDE SEQUENCE [LARGE SCALE GENOMIC DNA]</scope>
    <source>
        <strain evidence="3 4">KCTC 39840</strain>
    </source>
</reference>
<evidence type="ECO:0000313" key="4">
    <source>
        <dbReference type="Proteomes" id="UP001284601"/>
    </source>
</evidence>
<dbReference type="Gene3D" id="3.20.20.140">
    <property type="entry name" value="Metal-dependent hydrolases"/>
    <property type="match status" value="1"/>
</dbReference>
<dbReference type="PANTHER" id="PTHR46124:SF2">
    <property type="entry name" value="D-AMINOACYL-TRNA DEACYLASE"/>
    <property type="match status" value="1"/>
</dbReference>
<dbReference type="PANTHER" id="PTHR46124">
    <property type="entry name" value="D-AMINOACYL-TRNA DEACYLASE"/>
    <property type="match status" value="1"/>
</dbReference>
<proteinExistence type="predicted"/>
<dbReference type="NCBIfam" id="TIGR00010">
    <property type="entry name" value="YchF/TatD family DNA exonuclease"/>
    <property type="match status" value="1"/>
</dbReference>
<accession>A0ABU4HNU0</accession>
<protein>
    <submittedName>
        <fullName evidence="3">TatD family hydrolase</fullName>
    </submittedName>
</protein>
<dbReference type="Pfam" id="PF01026">
    <property type="entry name" value="TatD_DNase"/>
    <property type="match status" value="1"/>
</dbReference>
<dbReference type="EMBL" id="JAWSTH010000025">
    <property type="protein sequence ID" value="MDW5594976.1"/>
    <property type="molecule type" value="Genomic_DNA"/>
</dbReference>
<dbReference type="PROSITE" id="PS01090">
    <property type="entry name" value="TATD_2"/>
    <property type="match status" value="1"/>
</dbReference>
<dbReference type="InterPro" id="IPR001130">
    <property type="entry name" value="TatD-like"/>
</dbReference>
<evidence type="ECO:0000256" key="1">
    <source>
        <dbReference type="ARBA" id="ARBA00022723"/>
    </source>
</evidence>
<evidence type="ECO:0000313" key="3">
    <source>
        <dbReference type="EMBL" id="MDW5594976.1"/>
    </source>
</evidence>
<dbReference type="PROSITE" id="PS01091">
    <property type="entry name" value="TATD_3"/>
    <property type="match status" value="1"/>
</dbReference>
<organism evidence="3 4">
    <name type="scientific">Conexibacter stalactiti</name>
    <dbReference type="NCBI Taxonomy" id="1940611"/>
    <lineage>
        <taxon>Bacteria</taxon>
        <taxon>Bacillati</taxon>
        <taxon>Actinomycetota</taxon>
        <taxon>Thermoleophilia</taxon>
        <taxon>Solirubrobacterales</taxon>
        <taxon>Conexibacteraceae</taxon>
        <taxon>Conexibacter</taxon>
    </lineage>
</organism>
<dbReference type="InterPro" id="IPR018228">
    <property type="entry name" value="DNase_TatD-rel_CS"/>
</dbReference>
<dbReference type="GO" id="GO:0016787">
    <property type="term" value="F:hydrolase activity"/>
    <property type="evidence" value="ECO:0007669"/>
    <property type="project" value="UniProtKB-KW"/>
</dbReference>
<evidence type="ECO:0000256" key="2">
    <source>
        <dbReference type="ARBA" id="ARBA00022801"/>
    </source>
</evidence>
<keyword evidence="4" id="KW-1185">Reference proteome</keyword>
<name>A0ABU4HNU0_9ACTN</name>
<dbReference type="InterPro" id="IPR015991">
    <property type="entry name" value="TatD/YcfH-like"/>
</dbReference>
<dbReference type="InterPro" id="IPR032466">
    <property type="entry name" value="Metal_Hydrolase"/>
</dbReference>
<dbReference type="Proteomes" id="UP001284601">
    <property type="component" value="Unassembled WGS sequence"/>
</dbReference>
<keyword evidence="2 3" id="KW-0378">Hydrolase</keyword>
<reference evidence="4" key="1">
    <citation type="submission" date="2023-07" db="EMBL/GenBank/DDBJ databases">
        <title>Conexibacter stalactiti sp. nov., isolated from stalactites in a lava cave and emended description of the genus Conexibacter.</title>
        <authorList>
            <person name="Lee S.D."/>
        </authorList>
    </citation>
    <scope>NUCLEOTIDE SEQUENCE [LARGE SCALE GENOMIC DNA]</scope>
    <source>
        <strain evidence="4">KCTC 39840</strain>
    </source>
</reference>
<gene>
    <name evidence="3" type="ORF">R7226_11545</name>
</gene>
<dbReference type="PIRSF" id="PIRSF005902">
    <property type="entry name" value="DNase_TatD"/>
    <property type="match status" value="1"/>
</dbReference>
<dbReference type="SUPFAM" id="SSF51556">
    <property type="entry name" value="Metallo-dependent hydrolases"/>
    <property type="match status" value="1"/>
</dbReference>
<dbReference type="RefSeq" id="WP_318597309.1">
    <property type="nucleotide sequence ID" value="NZ_JAWSTH010000025.1"/>
</dbReference>
<dbReference type="CDD" id="cd01310">
    <property type="entry name" value="TatD_DNAse"/>
    <property type="match status" value="1"/>
</dbReference>
<comment type="caution">
    <text evidence="3">The sequence shown here is derived from an EMBL/GenBank/DDBJ whole genome shotgun (WGS) entry which is preliminary data.</text>
</comment>